<keyword evidence="2" id="KW-1185">Reference proteome</keyword>
<dbReference type="EMBL" id="ML208355">
    <property type="protein sequence ID" value="TFK68267.1"/>
    <property type="molecule type" value="Genomic_DNA"/>
</dbReference>
<evidence type="ECO:0000313" key="1">
    <source>
        <dbReference type="EMBL" id="TFK68267.1"/>
    </source>
</evidence>
<accession>A0ACD3ARV5</accession>
<organism evidence="1 2">
    <name type="scientific">Pluteus cervinus</name>
    <dbReference type="NCBI Taxonomy" id="181527"/>
    <lineage>
        <taxon>Eukaryota</taxon>
        <taxon>Fungi</taxon>
        <taxon>Dikarya</taxon>
        <taxon>Basidiomycota</taxon>
        <taxon>Agaricomycotina</taxon>
        <taxon>Agaricomycetes</taxon>
        <taxon>Agaricomycetidae</taxon>
        <taxon>Agaricales</taxon>
        <taxon>Pluteineae</taxon>
        <taxon>Pluteaceae</taxon>
        <taxon>Pluteus</taxon>
    </lineage>
</organism>
<proteinExistence type="predicted"/>
<sequence length="553" mass="62390">MLLSLSSELISEVLNDVDCETLVRCREICTRLQDIISNDIRIQYRLELFAQNMVDCGPLSAAAMSTSARLEALKSFKWSHIPKPNHHGVIDLAKFPVIGIQGHTSTNNIEIRNFVPVDGNLVEEGYQGREQRLEGCSWHETPGMVYLQNKSVLHLVQLPGPVRGIPLKEWRVDTGMSGSWKPYMDGQQDLLVLIPQLVPFTDRVPFHLRRMTNGAEHPLASFPDMVFMLTTGHLVADGSLYPTTQYERTHPLLAIYEQYIIITVQRAWGSKIPAKVIILDWKSGRIVKRWLIPFLRSIRFLDSRTLICRIVEGTTSPITPHFQIYDITQGDGVDEGFRPIPILTLNCSPQPICLMSFGIHFANEHSVPAVGTDPPFHSNPGGMIYFSTTWNDEDDKRTTLLLFTSASHLLEFVSKERAQNPNLGITETQTLDLESWPNCTFTPVGNTTLPTFSAYGMRAIFSVRVGTLRDNWMIDFNTRSWRKDTPAHDEEDEALPLKDFTARNFPTPIARKVHSSGEYGSLHLVEDGIIGLNERGSRYGNVVIIKTETGYTD</sequence>
<protein>
    <submittedName>
        <fullName evidence="1">Uncharacterized protein</fullName>
    </submittedName>
</protein>
<dbReference type="Proteomes" id="UP000308600">
    <property type="component" value="Unassembled WGS sequence"/>
</dbReference>
<evidence type="ECO:0000313" key="2">
    <source>
        <dbReference type="Proteomes" id="UP000308600"/>
    </source>
</evidence>
<reference evidence="1 2" key="1">
    <citation type="journal article" date="2019" name="Nat. Ecol. Evol.">
        <title>Megaphylogeny resolves global patterns of mushroom evolution.</title>
        <authorList>
            <person name="Varga T."/>
            <person name="Krizsan K."/>
            <person name="Foldi C."/>
            <person name="Dima B."/>
            <person name="Sanchez-Garcia M."/>
            <person name="Sanchez-Ramirez S."/>
            <person name="Szollosi G.J."/>
            <person name="Szarkandi J.G."/>
            <person name="Papp V."/>
            <person name="Albert L."/>
            <person name="Andreopoulos W."/>
            <person name="Angelini C."/>
            <person name="Antonin V."/>
            <person name="Barry K.W."/>
            <person name="Bougher N.L."/>
            <person name="Buchanan P."/>
            <person name="Buyck B."/>
            <person name="Bense V."/>
            <person name="Catcheside P."/>
            <person name="Chovatia M."/>
            <person name="Cooper J."/>
            <person name="Damon W."/>
            <person name="Desjardin D."/>
            <person name="Finy P."/>
            <person name="Geml J."/>
            <person name="Haridas S."/>
            <person name="Hughes K."/>
            <person name="Justo A."/>
            <person name="Karasinski D."/>
            <person name="Kautmanova I."/>
            <person name="Kiss B."/>
            <person name="Kocsube S."/>
            <person name="Kotiranta H."/>
            <person name="LaButti K.M."/>
            <person name="Lechner B.E."/>
            <person name="Liimatainen K."/>
            <person name="Lipzen A."/>
            <person name="Lukacs Z."/>
            <person name="Mihaltcheva S."/>
            <person name="Morgado L.N."/>
            <person name="Niskanen T."/>
            <person name="Noordeloos M.E."/>
            <person name="Ohm R.A."/>
            <person name="Ortiz-Santana B."/>
            <person name="Ovrebo C."/>
            <person name="Racz N."/>
            <person name="Riley R."/>
            <person name="Savchenko A."/>
            <person name="Shiryaev A."/>
            <person name="Soop K."/>
            <person name="Spirin V."/>
            <person name="Szebenyi C."/>
            <person name="Tomsovsky M."/>
            <person name="Tulloss R.E."/>
            <person name="Uehling J."/>
            <person name="Grigoriev I.V."/>
            <person name="Vagvolgyi C."/>
            <person name="Papp T."/>
            <person name="Martin F.M."/>
            <person name="Miettinen O."/>
            <person name="Hibbett D.S."/>
            <person name="Nagy L.G."/>
        </authorList>
    </citation>
    <scope>NUCLEOTIDE SEQUENCE [LARGE SCALE GENOMIC DNA]</scope>
    <source>
        <strain evidence="1 2">NL-1719</strain>
    </source>
</reference>
<name>A0ACD3ARV5_9AGAR</name>
<gene>
    <name evidence="1" type="ORF">BDN72DRAFT_684025</name>
</gene>